<keyword evidence="1" id="KW-0812">Transmembrane</keyword>
<dbReference type="EMBL" id="JANIBM010000012">
    <property type="protein sequence ID" value="MCQ8181783.1"/>
    <property type="molecule type" value="Genomic_DNA"/>
</dbReference>
<feature type="transmembrane region" description="Helical" evidence="1">
    <location>
        <begin position="36"/>
        <end position="55"/>
    </location>
</feature>
<protein>
    <submittedName>
        <fullName evidence="2">Uncharacterized protein</fullName>
    </submittedName>
</protein>
<comment type="caution">
    <text evidence="2">The sequence shown here is derived from an EMBL/GenBank/DDBJ whole genome shotgun (WGS) entry which is preliminary data.</text>
</comment>
<sequence>MIRFILVFLLAFSLALLITFYFSNLALPIFQELLSVIVPLTVVTGTLSYALYSYVDGVLKDVSSDAKVKGVEGFGATIQSLTNLKKEILVNAFAVIGLLLIERLAQMLSLIFPISIEEPFNWVWAIAIAMRVACFASSAVVAAVQCRGFIIANDYRAVISRAK</sequence>
<evidence type="ECO:0000313" key="3">
    <source>
        <dbReference type="Proteomes" id="UP001524569"/>
    </source>
</evidence>
<organism evidence="2 3">
    <name type="scientific">Methylomonas aurea</name>
    <dbReference type="NCBI Taxonomy" id="2952224"/>
    <lineage>
        <taxon>Bacteria</taxon>
        <taxon>Pseudomonadati</taxon>
        <taxon>Pseudomonadota</taxon>
        <taxon>Gammaproteobacteria</taxon>
        <taxon>Methylococcales</taxon>
        <taxon>Methylococcaceae</taxon>
        <taxon>Methylomonas</taxon>
    </lineage>
</organism>
<dbReference type="Proteomes" id="UP001524569">
    <property type="component" value="Unassembled WGS sequence"/>
</dbReference>
<feature type="transmembrane region" description="Helical" evidence="1">
    <location>
        <begin position="122"/>
        <end position="144"/>
    </location>
</feature>
<gene>
    <name evidence="2" type="ORF">NP603_11745</name>
</gene>
<evidence type="ECO:0000313" key="2">
    <source>
        <dbReference type="EMBL" id="MCQ8181783.1"/>
    </source>
</evidence>
<dbReference type="RefSeq" id="WP_256611071.1">
    <property type="nucleotide sequence ID" value="NZ_JANIBM010000012.1"/>
</dbReference>
<keyword evidence="1" id="KW-1133">Transmembrane helix</keyword>
<evidence type="ECO:0000256" key="1">
    <source>
        <dbReference type="SAM" id="Phobius"/>
    </source>
</evidence>
<accession>A0ABT1UHR5</accession>
<name>A0ABT1UHR5_9GAMM</name>
<keyword evidence="1" id="KW-0472">Membrane</keyword>
<reference evidence="2 3" key="1">
    <citation type="submission" date="2022-07" db="EMBL/GenBank/DDBJ databases">
        <title>Methylomonas rivi sp. nov., Methylomonas rosea sp. nov., Methylomonas aureus sp. nov. and Methylomonas subterranea sp. nov., four novel methanotrophs isolated from a freshwater creek and the deep terrestrial subsurface.</title>
        <authorList>
            <person name="Abin C."/>
            <person name="Sankaranarayanan K."/>
            <person name="Garner C."/>
            <person name="Sindelar R."/>
            <person name="Kotary K."/>
            <person name="Garner R."/>
            <person name="Barclay S."/>
            <person name="Lawson P."/>
            <person name="Krumholz L."/>
        </authorList>
    </citation>
    <scope>NUCLEOTIDE SEQUENCE [LARGE SCALE GENOMIC DNA]</scope>
    <source>
        <strain evidence="2 3">SURF-1</strain>
    </source>
</reference>
<keyword evidence="3" id="KW-1185">Reference proteome</keyword>
<proteinExistence type="predicted"/>
<feature type="transmembrane region" description="Helical" evidence="1">
    <location>
        <begin position="88"/>
        <end position="116"/>
    </location>
</feature>